<dbReference type="GO" id="GO:0005829">
    <property type="term" value="C:cytosol"/>
    <property type="evidence" value="ECO:0007669"/>
    <property type="project" value="TreeGrafter"/>
</dbReference>
<dbReference type="EC" id="2.1.1.182" evidence="7"/>
<dbReference type="SMART" id="SM00650">
    <property type="entry name" value="rADc"/>
    <property type="match status" value="1"/>
</dbReference>
<dbReference type="PROSITE" id="PS01131">
    <property type="entry name" value="RRNA_A_DIMETH"/>
    <property type="match status" value="1"/>
</dbReference>
<dbReference type="PROSITE" id="PS51689">
    <property type="entry name" value="SAM_RNA_A_N6_MT"/>
    <property type="match status" value="1"/>
</dbReference>
<comment type="function">
    <text evidence="7">Specifically dimethylates two adjacent adenosines (A1518 and A1519) in the loop of a conserved hairpin near the 3'-end of 16S rRNA in the 30S particle. May play a critical role in biogenesis of 30S subunits.</text>
</comment>
<dbReference type="GO" id="GO:0003723">
    <property type="term" value="F:RNA binding"/>
    <property type="evidence" value="ECO:0007669"/>
    <property type="project" value="UniProtKB-UniRule"/>
</dbReference>
<evidence type="ECO:0000256" key="1">
    <source>
        <dbReference type="ARBA" id="ARBA00022490"/>
    </source>
</evidence>
<feature type="domain" description="Ribosomal RNA adenine methylase transferase N-terminal" evidence="9">
    <location>
        <begin position="32"/>
        <end position="204"/>
    </location>
</feature>
<protein>
    <recommendedName>
        <fullName evidence="7">Ribosomal RNA small subunit methyltransferase A</fullName>
        <ecNumber evidence="7">2.1.1.182</ecNumber>
    </recommendedName>
    <alternativeName>
        <fullName evidence="7">16S rRNA (adenine(1518)-N(6)/adenine(1519)-N(6))-dimethyltransferase</fullName>
    </alternativeName>
    <alternativeName>
        <fullName evidence="7">16S rRNA dimethyladenosine transferase</fullName>
    </alternativeName>
    <alternativeName>
        <fullName evidence="7">16S rRNA dimethylase</fullName>
    </alternativeName>
    <alternativeName>
        <fullName evidence="7">S-adenosylmethionine-6-N', N'-adenosyl(rRNA) dimethyltransferase</fullName>
    </alternativeName>
</protein>
<evidence type="ECO:0000256" key="5">
    <source>
        <dbReference type="ARBA" id="ARBA00022691"/>
    </source>
</evidence>
<accession>E0XPJ6</accession>
<evidence type="ECO:0000256" key="4">
    <source>
        <dbReference type="ARBA" id="ARBA00022679"/>
    </source>
</evidence>
<evidence type="ECO:0000256" key="7">
    <source>
        <dbReference type="HAMAP-Rule" id="MF_00607"/>
    </source>
</evidence>
<dbReference type="GO" id="GO:0052908">
    <property type="term" value="F:16S rRNA (adenine(1518)-N(6)/adenine(1519)-N(6))-dimethyltransferase activity"/>
    <property type="evidence" value="ECO:0007669"/>
    <property type="project" value="UniProtKB-EC"/>
</dbReference>
<evidence type="ECO:0000256" key="6">
    <source>
        <dbReference type="ARBA" id="ARBA00022884"/>
    </source>
</evidence>
<dbReference type="EMBL" id="GU474835">
    <property type="protein sequence ID" value="ADI16337.1"/>
    <property type="molecule type" value="Genomic_DNA"/>
</dbReference>
<dbReference type="HAMAP" id="MF_00607">
    <property type="entry name" value="16SrRNA_methyltr_A"/>
    <property type="match status" value="1"/>
</dbReference>
<dbReference type="AlphaFoldDB" id="E0XPJ6"/>
<feature type="binding site" evidence="7 8">
    <location>
        <position position="98"/>
    </location>
    <ligand>
        <name>S-adenosyl-L-methionine</name>
        <dbReference type="ChEBI" id="CHEBI:59789"/>
    </ligand>
</feature>
<feature type="binding site" evidence="7 8">
    <location>
        <position position="52"/>
    </location>
    <ligand>
        <name>S-adenosyl-L-methionine</name>
        <dbReference type="ChEBI" id="CHEBI:59789"/>
    </ligand>
</feature>
<dbReference type="InterPro" id="IPR011530">
    <property type="entry name" value="rRNA_adenine_dimethylase"/>
</dbReference>
<gene>
    <name evidence="7" type="primary">rsmA</name>
    <name evidence="7" type="synonym">ksgA</name>
</gene>
<evidence type="ECO:0000256" key="2">
    <source>
        <dbReference type="ARBA" id="ARBA00022552"/>
    </source>
</evidence>
<keyword evidence="4 7" id="KW-0808">Transferase</keyword>
<dbReference type="Pfam" id="PF00398">
    <property type="entry name" value="RrnaAD"/>
    <property type="match status" value="1"/>
</dbReference>
<feature type="binding site" evidence="7 8">
    <location>
        <position position="27"/>
    </location>
    <ligand>
        <name>S-adenosyl-L-methionine</name>
        <dbReference type="ChEBI" id="CHEBI:59789"/>
    </ligand>
</feature>
<dbReference type="InterPro" id="IPR001737">
    <property type="entry name" value="KsgA/Erm"/>
</dbReference>
<evidence type="ECO:0000313" key="10">
    <source>
        <dbReference type="EMBL" id="ADI16337.1"/>
    </source>
</evidence>
<keyword evidence="1 7" id="KW-0963">Cytoplasm</keyword>
<dbReference type="InterPro" id="IPR029063">
    <property type="entry name" value="SAM-dependent_MTases_sf"/>
</dbReference>
<evidence type="ECO:0000259" key="9">
    <source>
        <dbReference type="SMART" id="SM00650"/>
    </source>
</evidence>
<evidence type="ECO:0000256" key="3">
    <source>
        <dbReference type="ARBA" id="ARBA00022603"/>
    </source>
</evidence>
<name>E0XPJ6_9BACT</name>
<keyword evidence="5 7" id="KW-0949">S-adenosyl-L-methionine</keyword>
<keyword evidence="6 7" id="KW-0694">RNA-binding</keyword>
<proteinExistence type="inferred from homology"/>
<comment type="subcellular location">
    <subcellularLocation>
        <location evidence="7">Cytoplasm</location>
    </subcellularLocation>
</comment>
<dbReference type="InterPro" id="IPR023165">
    <property type="entry name" value="rRNA_Ade_diMease-like_C"/>
</dbReference>
<dbReference type="PANTHER" id="PTHR11727:SF7">
    <property type="entry name" value="DIMETHYLADENOSINE TRANSFERASE-RELATED"/>
    <property type="match status" value="1"/>
</dbReference>
<dbReference type="PANTHER" id="PTHR11727">
    <property type="entry name" value="DIMETHYLADENOSINE TRANSFERASE"/>
    <property type="match status" value="1"/>
</dbReference>
<dbReference type="CDD" id="cd02440">
    <property type="entry name" value="AdoMet_MTases"/>
    <property type="match status" value="1"/>
</dbReference>
<comment type="similarity">
    <text evidence="7">Belongs to the class I-like SAM-binding methyltransferase superfamily. rRNA adenine N(6)-methyltransferase family. RsmA subfamily.</text>
</comment>
<organism evidence="10">
    <name type="scientific">uncultured bacterium HF130_01F24</name>
    <dbReference type="NCBI Taxonomy" id="710814"/>
    <lineage>
        <taxon>Bacteria</taxon>
        <taxon>environmental samples</taxon>
    </lineage>
</organism>
<dbReference type="FunFam" id="1.10.8.100:FF:000001">
    <property type="entry name" value="Ribosomal RNA small subunit methyltransferase A"/>
    <property type="match status" value="1"/>
</dbReference>
<dbReference type="NCBIfam" id="TIGR00755">
    <property type="entry name" value="ksgA"/>
    <property type="match status" value="1"/>
</dbReference>
<dbReference type="Gene3D" id="1.10.8.100">
    <property type="entry name" value="Ribosomal RNA adenine dimethylase-like, domain 2"/>
    <property type="match status" value="1"/>
</dbReference>
<feature type="binding site" evidence="7 8">
    <location>
        <position position="25"/>
    </location>
    <ligand>
        <name>S-adenosyl-L-methionine</name>
        <dbReference type="ChEBI" id="CHEBI:59789"/>
    </ligand>
</feature>
<sequence>MRRDAKLPRLASGLSHQIRKRFGQNFLHDKHVISKILGAVSPTKNDHILEIGPGFGAITKQLAQSGAKLDCIELDADLAASLKTEYREYKSVNILQADALKFDLNSIATKKNSLRVVGNLPYNISTPLIFHLLKSSYLIKDMTFMLQLEVIQRMVSKVGSKSYGRLGLMVQYYCEIEHLFNIASDAFVPRPKVVSALARLKPHKSPTVTAKDPECLKTVIQTAFNQRRKTIRNSLSTLVSESLLEEIPVNNKLRPENLTLQDYVRISDAISVKNTDL</sequence>
<dbReference type="SUPFAM" id="SSF53335">
    <property type="entry name" value="S-adenosyl-L-methionine-dependent methyltransferases"/>
    <property type="match status" value="1"/>
</dbReference>
<keyword evidence="3 7" id="KW-0489">Methyltransferase</keyword>
<reference evidence="10" key="1">
    <citation type="journal article" date="2011" name="Environ. Microbiol.">
        <title>Time-series analyses of Monterey Bay coastal microbial picoplankton using a 'genome proxy' microarray.</title>
        <authorList>
            <person name="Rich V.I."/>
            <person name="Pham V.D."/>
            <person name="Eppley J."/>
            <person name="Shi Y."/>
            <person name="DeLong E.F."/>
        </authorList>
    </citation>
    <scope>NUCLEOTIDE SEQUENCE</scope>
</reference>
<feature type="binding site" evidence="7 8">
    <location>
        <position position="73"/>
    </location>
    <ligand>
        <name>S-adenosyl-L-methionine</name>
        <dbReference type="ChEBI" id="CHEBI:59789"/>
    </ligand>
</feature>
<comment type="catalytic activity">
    <reaction evidence="7">
        <text>adenosine(1518)/adenosine(1519) in 16S rRNA + 4 S-adenosyl-L-methionine = N(6)-dimethyladenosine(1518)/N(6)-dimethyladenosine(1519) in 16S rRNA + 4 S-adenosyl-L-homocysteine + 4 H(+)</text>
        <dbReference type="Rhea" id="RHEA:19609"/>
        <dbReference type="Rhea" id="RHEA-COMP:10232"/>
        <dbReference type="Rhea" id="RHEA-COMP:10233"/>
        <dbReference type="ChEBI" id="CHEBI:15378"/>
        <dbReference type="ChEBI" id="CHEBI:57856"/>
        <dbReference type="ChEBI" id="CHEBI:59789"/>
        <dbReference type="ChEBI" id="CHEBI:74411"/>
        <dbReference type="ChEBI" id="CHEBI:74493"/>
        <dbReference type="EC" id="2.1.1.182"/>
    </reaction>
</comment>
<dbReference type="InterPro" id="IPR020596">
    <property type="entry name" value="rRNA_Ade_Mease_Trfase_CS"/>
</dbReference>
<feature type="binding site" evidence="7 8">
    <location>
        <position position="119"/>
    </location>
    <ligand>
        <name>S-adenosyl-L-methionine</name>
        <dbReference type="ChEBI" id="CHEBI:59789"/>
    </ligand>
</feature>
<dbReference type="InterPro" id="IPR020598">
    <property type="entry name" value="rRNA_Ade_methylase_Trfase_N"/>
</dbReference>
<dbReference type="Gene3D" id="3.40.50.150">
    <property type="entry name" value="Vaccinia Virus protein VP39"/>
    <property type="match status" value="1"/>
</dbReference>
<evidence type="ECO:0000256" key="8">
    <source>
        <dbReference type="PROSITE-ProRule" id="PRU01026"/>
    </source>
</evidence>
<keyword evidence="2 7" id="KW-0698">rRNA processing</keyword>